<dbReference type="Proteomes" id="UP000074247">
    <property type="component" value="Unassembled WGS sequence"/>
</dbReference>
<organism evidence="1 2">
    <name type="scientific">Toxoplasma gondii ARI</name>
    <dbReference type="NCBI Taxonomy" id="1074872"/>
    <lineage>
        <taxon>Eukaryota</taxon>
        <taxon>Sar</taxon>
        <taxon>Alveolata</taxon>
        <taxon>Apicomplexa</taxon>
        <taxon>Conoidasida</taxon>
        <taxon>Coccidia</taxon>
        <taxon>Eucoccidiorida</taxon>
        <taxon>Eimeriorina</taxon>
        <taxon>Sarcocystidae</taxon>
        <taxon>Toxoplasma</taxon>
    </lineage>
</organism>
<keyword evidence="1" id="KW-0808">Transferase</keyword>
<accession>A0A139Y1P5</accession>
<feature type="non-terminal residue" evidence="1">
    <location>
        <position position="1"/>
    </location>
</feature>
<keyword evidence="1" id="KW-0418">Kinase</keyword>
<reference evidence="1 2" key="1">
    <citation type="journal article" date="2016" name="Nat. Commun.">
        <title>Local admixture of amplified and diversified secreted pathogenesis determinants shapes mosaic Toxoplasma gondii genomes.</title>
        <authorList>
            <person name="Lorenzi H."/>
            <person name="Khan A."/>
            <person name="Behnke M.S."/>
            <person name="Namasivayam S."/>
            <person name="Swapna L.S."/>
            <person name="Hadjithomas M."/>
            <person name="Karamycheva S."/>
            <person name="Pinney D."/>
            <person name="Brunk B.P."/>
            <person name="Ajioka J.W."/>
            <person name="Ajzenberg D."/>
            <person name="Boothroyd J.C."/>
            <person name="Boyle J.P."/>
            <person name="Darde M.L."/>
            <person name="Diaz-Miranda M.A."/>
            <person name="Dubey J.P."/>
            <person name="Fritz H.M."/>
            <person name="Gennari S.M."/>
            <person name="Gregory B.D."/>
            <person name="Kim K."/>
            <person name="Saeij J.P."/>
            <person name="Su C."/>
            <person name="White M.W."/>
            <person name="Zhu X.Q."/>
            <person name="Howe D.K."/>
            <person name="Rosenthal B.M."/>
            <person name="Grigg M.E."/>
            <person name="Parkinson J."/>
            <person name="Liu L."/>
            <person name="Kissinger J.C."/>
            <person name="Roos D.S."/>
            <person name="Sibley L.D."/>
        </authorList>
    </citation>
    <scope>NUCLEOTIDE SEQUENCE [LARGE SCALE GENOMIC DNA]</scope>
    <source>
        <strain evidence="1 2">ARI</strain>
    </source>
</reference>
<dbReference type="EMBL" id="AGQS02004223">
    <property type="protein sequence ID" value="KYF45002.1"/>
    <property type="molecule type" value="Genomic_DNA"/>
</dbReference>
<dbReference type="EC" id="2.7.9.5" evidence="1"/>
<sequence>ELRRFFNATDLETRLVDLRQQENPRAVELINRFLESKSRSDDPNAGLTKLLVTLSVCADLRAAFTCQLRDSCAVTFHQDIHQVQEMRLAEILLDDVAFVLLSRSEALFEQEPNSKWAEALE</sequence>
<dbReference type="AlphaFoldDB" id="A0A139Y1P5"/>
<name>A0A139Y1P5_TOXGO</name>
<dbReference type="GO" id="GO:0051752">
    <property type="term" value="F:phosphoglucan, water dikinase activity"/>
    <property type="evidence" value="ECO:0007669"/>
    <property type="project" value="UniProtKB-EC"/>
</dbReference>
<dbReference type="VEuPathDB" id="ToxoDB:TGARI_290960C"/>
<gene>
    <name evidence="1" type="ORF">TGARI_290960C</name>
</gene>
<feature type="non-terminal residue" evidence="1">
    <location>
        <position position="121"/>
    </location>
</feature>
<evidence type="ECO:0000313" key="2">
    <source>
        <dbReference type="Proteomes" id="UP000074247"/>
    </source>
</evidence>
<proteinExistence type="predicted"/>
<protein>
    <submittedName>
        <fullName evidence="1">Pyruvate phosphate dikinase, pep/pyruvate binding domain-containing protein</fullName>
        <ecNumber evidence="1">2.7.9.5</ecNumber>
    </submittedName>
</protein>
<keyword evidence="1" id="KW-0670">Pyruvate</keyword>
<comment type="caution">
    <text evidence="1">The sequence shown here is derived from an EMBL/GenBank/DDBJ whole genome shotgun (WGS) entry which is preliminary data.</text>
</comment>
<evidence type="ECO:0000313" key="1">
    <source>
        <dbReference type="EMBL" id="KYF45002.1"/>
    </source>
</evidence>